<evidence type="ECO:0000259" key="1">
    <source>
        <dbReference type="Pfam" id="PF10026"/>
    </source>
</evidence>
<dbReference type="InterPro" id="IPR018728">
    <property type="entry name" value="DUF2268"/>
</dbReference>
<dbReference type="AlphaFoldDB" id="A0A143HAJ9"/>
<dbReference type="STRING" id="241244.ATY39_04355"/>
<dbReference type="KEGG" id="rst:ATY39_04355"/>
<dbReference type="EMBL" id="CP014806">
    <property type="protein sequence ID" value="AMW98744.1"/>
    <property type="molecule type" value="Genomic_DNA"/>
</dbReference>
<name>A0A143HAJ9_9BACL</name>
<gene>
    <name evidence="2" type="ORF">ATY39_04355</name>
</gene>
<feature type="domain" description="DUF2268" evidence="1">
    <location>
        <begin position="79"/>
        <end position="273"/>
    </location>
</feature>
<dbReference type="Proteomes" id="UP000076021">
    <property type="component" value="Chromosome"/>
</dbReference>
<evidence type="ECO:0000313" key="2">
    <source>
        <dbReference type="EMBL" id="AMW98744.1"/>
    </source>
</evidence>
<keyword evidence="3" id="KW-1185">Reference proteome</keyword>
<evidence type="ECO:0000313" key="3">
    <source>
        <dbReference type="Proteomes" id="UP000076021"/>
    </source>
</evidence>
<dbReference type="RefSeq" id="WP_066786364.1">
    <property type="nucleotide sequence ID" value="NZ_CP014806.1"/>
</dbReference>
<dbReference type="OrthoDB" id="2449457at2"/>
<accession>A0A143HAJ9</accession>
<proteinExistence type="predicted"/>
<reference evidence="3" key="2">
    <citation type="submission" date="2016-03" db="EMBL/GenBank/DDBJ databases">
        <authorList>
            <person name="Seldin L."/>
        </authorList>
    </citation>
    <scope>NUCLEOTIDE SEQUENCE [LARGE SCALE GENOMIC DNA]</scope>
    <source>
        <strain evidence="3">PP9</strain>
    </source>
</reference>
<reference evidence="2 3" key="1">
    <citation type="journal article" date="2016" name="Genome Announc.">
        <title>Whole-Genome Sequence of Rummeliibacillus stabekisii Strain PP9 Isolated from Antarctic Soil.</title>
        <authorList>
            <person name="da Mota F.F."/>
            <person name="Vollu R.E."/>
            <person name="Jurelevicius D."/>
            <person name="Seldin L."/>
        </authorList>
    </citation>
    <scope>NUCLEOTIDE SEQUENCE [LARGE SCALE GENOMIC DNA]</scope>
    <source>
        <strain evidence="2 3">PP9</strain>
    </source>
</reference>
<sequence>MAVIETQKWLHTFNERCKETSIKEINNNHIDLLCKPLENVFEKLPPQAIQYELLQYGLFDPKDWYRIEYVMEELEKQKVWKRIEHEFLKLKKRWKGPDIPIYIFPIKKGKLRSEKEQFRKNGVAYKNALFLFVSTELHKEELKAMLAHEYNHVCRINLIDIPPKITPLKESLVVEGLGEYAVNELYGEKWLAPWVNLYSLDTLQKIWKEHFINSLNLTGIDAHQKFLYGQKRSPFTKWIGYAIGYHIVHSYVEKNGPFTSNELYQKSADTLIKGSAFRLE</sequence>
<organism evidence="2 3">
    <name type="scientific">Rummeliibacillus stabekisii</name>
    <dbReference type="NCBI Taxonomy" id="241244"/>
    <lineage>
        <taxon>Bacteria</taxon>
        <taxon>Bacillati</taxon>
        <taxon>Bacillota</taxon>
        <taxon>Bacilli</taxon>
        <taxon>Bacillales</taxon>
        <taxon>Caryophanaceae</taxon>
        <taxon>Rummeliibacillus</taxon>
    </lineage>
</organism>
<dbReference type="Pfam" id="PF10026">
    <property type="entry name" value="DUF2268"/>
    <property type="match status" value="1"/>
</dbReference>
<protein>
    <recommendedName>
        <fullName evidence="1">DUF2268 domain-containing protein</fullName>
    </recommendedName>
</protein>